<dbReference type="SUPFAM" id="SSF53163">
    <property type="entry name" value="HybD-like"/>
    <property type="match status" value="1"/>
</dbReference>
<keyword evidence="2" id="KW-0645">Protease</keyword>
<evidence type="ECO:0000313" key="5">
    <source>
        <dbReference type="EMBL" id="MBP1466419.1"/>
    </source>
</evidence>
<dbReference type="Gene3D" id="3.40.50.1450">
    <property type="entry name" value="HybD-like"/>
    <property type="match status" value="1"/>
</dbReference>
<dbReference type="Proteomes" id="UP001193081">
    <property type="component" value="Unassembled WGS sequence"/>
</dbReference>
<evidence type="ECO:0000256" key="4">
    <source>
        <dbReference type="ARBA" id="ARBA00022801"/>
    </source>
</evidence>
<evidence type="ECO:0000256" key="2">
    <source>
        <dbReference type="ARBA" id="ARBA00022670"/>
    </source>
</evidence>
<keyword evidence="3" id="KW-0064">Aspartyl protease</keyword>
<dbReference type="EMBL" id="SIJK02000019">
    <property type="protein sequence ID" value="MBP1466419.1"/>
    <property type="molecule type" value="Genomic_DNA"/>
</dbReference>
<evidence type="ECO:0000256" key="1">
    <source>
        <dbReference type="ARBA" id="ARBA00006814"/>
    </source>
</evidence>
<sequence>MQHTLILGLGNPMMSDDGLGSRACQQLQRWYGTLPDVVVFDGETLGLHLLPQLVGVANLLMVDAVVTDDPPGSLVRLEGEAITAGMARQLSLHHVGLAELLALGSLVGPMPSRWVLWGMVPERLELGTELSATVAARLPALLDAVAAELQGWGLARQDRDA</sequence>
<dbReference type="PANTHER" id="PTHR30302">
    <property type="entry name" value="HYDROGENASE 1 MATURATION PROTEASE"/>
    <property type="match status" value="1"/>
</dbReference>
<gene>
    <name evidence="5" type="ORF">EYB53_011960</name>
</gene>
<keyword evidence="6" id="KW-1185">Reference proteome</keyword>
<evidence type="ECO:0000313" key="6">
    <source>
        <dbReference type="Proteomes" id="UP001193081"/>
    </source>
</evidence>
<reference evidence="5 6" key="1">
    <citation type="submission" date="2021-03" db="EMBL/GenBank/DDBJ databases">
        <authorList>
            <person name="Grouzdev D.S."/>
        </authorList>
    </citation>
    <scope>NUCLEOTIDE SEQUENCE [LARGE SCALE GENOMIC DNA]</scope>
    <source>
        <strain evidence="5 6">M50-1</strain>
    </source>
</reference>
<accession>A0ABS4DAG9</accession>
<organism evidence="5 6">
    <name type="scientific">Candidatus Chloroploca mongolica</name>
    <dbReference type="NCBI Taxonomy" id="2528176"/>
    <lineage>
        <taxon>Bacteria</taxon>
        <taxon>Bacillati</taxon>
        <taxon>Chloroflexota</taxon>
        <taxon>Chloroflexia</taxon>
        <taxon>Chloroflexales</taxon>
        <taxon>Chloroflexineae</taxon>
        <taxon>Oscillochloridaceae</taxon>
        <taxon>Candidatus Chloroploca</taxon>
    </lineage>
</organism>
<dbReference type="PANTHER" id="PTHR30302:SF1">
    <property type="entry name" value="HYDROGENASE 2 MATURATION PROTEASE"/>
    <property type="match status" value="1"/>
</dbReference>
<dbReference type="PRINTS" id="PR00446">
    <property type="entry name" value="HYDRGNUPTAKE"/>
</dbReference>
<evidence type="ECO:0000256" key="3">
    <source>
        <dbReference type="ARBA" id="ARBA00022750"/>
    </source>
</evidence>
<dbReference type="CDD" id="cd06062">
    <property type="entry name" value="H2MP_MemB-H2up"/>
    <property type="match status" value="1"/>
</dbReference>
<dbReference type="InterPro" id="IPR000671">
    <property type="entry name" value="Peptidase_A31"/>
</dbReference>
<protein>
    <submittedName>
        <fullName evidence="5">HyaD/HybD family hydrogenase maturation endopeptidase</fullName>
    </submittedName>
</protein>
<dbReference type="Pfam" id="PF01750">
    <property type="entry name" value="HycI"/>
    <property type="match status" value="1"/>
</dbReference>
<proteinExistence type="inferred from homology"/>
<comment type="similarity">
    <text evidence="1">Belongs to the peptidase A31 family.</text>
</comment>
<dbReference type="InterPro" id="IPR023430">
    <property type="entry name" value="Pept_HybD-like_dom_sf"/>
</dbReference>
<name>A0ABS4DAG9_9CHLR</name>
<keyword evidence="4" id="KW-0378">Hydrolase</keyword>
<comment type="caution">
    <text evidence="5">The sequence shown here is derived from an EMBL/GenBank/DDBJ whole genome shotgun (WGS) entry which is preliminary data.</text>
</comment>
<dbReference type="RefSeq" id="WP_135478414.1">
    <property type="nucleotide sequence ID" value="NZ_SIJK02000019.1"/>
</dbReference>